<dbReference type="EMBL" id="RJUK01000003">
    <property type="protein sequence ID" value="ROQ18089.1"/>
    <property type="molecule type" value="Genomic_DNA"/>
</dbReference>
<organism evidence="2 3">
    <name type="scientific">Marinimicrobium koreense</name>
    <dbReference type="NCBI Taxonomy" id="306545"/>
    <lineage>
        <taxon>Bacteria</taxon>
        <taxon>Pseudomonadati</taxon>
        <taxon>Pseudomonadota</taxon>
        <taxon>Gammaproteobacteria</taxon>
        <taxon>Cellvibrionales</taxon>
        <taxon>Cellvibrionaceae</taxon>
        <taxon>Marinimicrobium</taxon>
    </lineage>
</organism>
<keyword evidence="1" id="KW-1133">Transmembrane helix</keyword>
<proteinExistence type="predicted"/>
<keyword evidence="3" id="KW-1185">Reference proteome</keyword>
<gene>
    <name evidence="2" type="ORF">EDC38_3063</name>
</gene>
<dbReference type="Proteomes" id="UP000273643">
    <property type="component" value="Unassembled WGS sequence"/>
</dbReference>
<evidence type="ECO:0000256" key="1">
    <source>
        <dbReference type="SAM" id="Phobius"/>
    </source>
</evidence>
<keyword evidence="1" id="KW-0812">Transmembrane</keyword>
<accession>A0A3N1NQD1</accession>
<name>A0A3N1NQD1_9GAMM</name>
<protein>
    <submittedName>
        <fullName evidence="2">Uncharacterized protein</fullName>
    </submittedName>
</protein>
<dbReference type="AlphaFoldDB" id="A0A3N1NQD1"/>
<sequence>MNRNITYGTVTVLLSLILYPAALAMVIIADTLLGQAELLNELLFGSRRELVITILSDWASALPIATPLWFLVRGLTRYFPSRWVHAFVIPAGMIATALSVVPPHLPMIFGALLLWAGIFNLFFHPLWQRGNS</sequence>
<feature type="transmembrane region" description="Helical" evidence="1">
    <location>
        <begin position="107"/>
        <end position="127"/>
    </location>
</feature>
<reference evidence="2 3" key="1">
    <citation type="submission" date="2018-11" db="EMBL/GenBank/DDBJ databases">
        <title>Genomic Encyclopedia of Type Strains, Phase IV (KMG-IV): sequencing the most valuable type-strain genomes for metagenomic binning, comparative biology and taxonomic classification.</title>
        <authorList>
            <person name="Goeker M."/>
        </authorList>
    </citation>
    <scope>NUCLEOTIDE SEQUENCE [LARGE SCALE GENOMIC DNA]</scope>
    <source>
        <strain evidence="2 3">DSM 16974</strain>
    </source>
</reference>
<evidence type="ECO:0000313" key="2">
    <source>
        <dbReference type="EMBL" id="ROQ18089.1"/>
    </source>
</evidence>
<dbReference type="RefSeq" id="WP_123639408.1">
    <property type="nucleotide sequence ID" value="NZ_RJUK01000003.1"/>
</dbReference>
<feature type="transmembrane region" description="Helical" evidence="1">
    <location>
        <begin position="83"/>
        <end position="101"/>
    </location>
</feature>
<keyword evidence="1" id="KW-0472">Membrane</keyword>
<feature type="transmembrane region" description="Helical" evidence="1">
    <location>
        <begin position="7"/>
        <end position="29"/>
    </location>
</feature>
<feature type="transmembrane region" description="Helical" evidence="1">
    <location>
        <begin position="49"/>
        <end position="71"/>
    </location>
</feature>
<comment type="caution">
    <text evidence="2">The sequence shown here is derived from an EMBL/GenBank/DDBJ whole genome shotgun (WGS) entry which is preliminary data.</text>
</comment>
<evidence type="ECO:0000313" key="3">
    <source>
        <dbReference type="Proteomes" id="UP000273643"/>
    </source>
</evidence>